<reference evidence="2 3" key="1">
    <citation type="submission" date="2014-10" db="EMBL/GenBank/DDBJ databases">
        <title>Pedobacter Kyungheensis.</title>
        <authorList>
            <person name="Anderson B.M."/>
            <person name="Newman J.D."/>
        </authorList>
    </citation>
    <scope>NUCLEOTIDE SEQUENCE [LARGE SCALE GENOMIC DNA]</scope>
    <source>
        <strain evidence="2 3">KACC 16221</strain>
    </source>
</reference>
<protein>
    <recommendedName>
        <fullName evidence="1">DUF2281 domain-containing protein</fullName>
    </recommendedName>
</protein>
<sequence>MTTTNLQLEINSLPLNLRQEVADFVAFLKTKHQNTPKLKSREFGYAKGKIKLSDDFDEPLEMFSAYR</sequence>
<dbReference type="Pfam" id="PF10047">
    <property type="entry name" value="DUF2281"/>
    <property type="match status" value="1"/>
</dbReference>
<dbReference type="OrthoDB" id="9801704at2"/>
<dbReference type="AlphaFoldDB" id="A0A0C1DDZ9"/>
<organism evidence="2 3">
    <name type="scientific">Pedobacter kyungheensis</name>
    <dbReference type="NCBI Taxonomy" id="1069985"/>
    <lineage>
        <taxon>Bacteria</taxon>
        <taxon>Pseudomonadati</taxon>
        <taxon>Bacteroidota</taxon>
        <taxon>Sphingobacteriia</taxon>
        <taxon>Sphingobacteriales</taxon>
        <taxon>Sphingobacteriaceae</taxon>
        <taxon>Pedobacter</taxon>
    </lineage>
</organism>
<accession>A0A0C1DDZ9</accession>
<keyword evidence="3" id="KW-1185">Reference proteome</keyword>
<evidence type="ECO:0000313" key="2">
    <source>
        <dbReference type="EMBL" id="KIA92155.1"/>
    </source>
</evidence>
<feature type="domain" description="DUF2281" evidence="1">
    <location>
        <begin position="6"/>
        <end position="66"/>
    </location>
</feature>
<comment type="caution">
    <text evidence="2">The sequence shown here is derived from an EMBL/GenBank/DDBJ whole genome shotgun (WGS) entry which is preliminary data.</text>
</comment>
<dbReference type="Proteomes" id="UP000031246">
    <property type="component" value="Unassembled WGS sequence"/>
</dbReference>
<dbReference type="InterPro" id="IPR018739">
    <property type="entry name" value="DUF2281"/>
</dbReference>
<gene>
    <name evidence="2" type="ORF">OC25_17865</name>
</gene>
<dbReference type="EMBL" id="JSYN01000022">
    <property type="protein sequence ID" value="KIA92155.1"/>
    <property type="molecule type" value="Genomic_DNA"/>
</dbReference>
<proteinExistence type="predicted"/>
<dbReference type="RefSeq" id="WP_039478879.1">
    <property type="nucleotide sequence ID" value="NZ_JSYN01000022.1"/>
</dbReference>
<name>A0A0C1DDZ9_9SPHI</name>
<evidence type="ECO:0000313" key="3">
    <source>
        <dbReference type="Proteomes" id="UP000031246"/>
    </source>
</evidence>
<evidence type="ECO:0000259" key="1">
    <source>
        <dbReference type="Pfam" id="PF10047"/>
    </source>
</evidence>